<name>A0A512BVN7_9HYPH</name>
<gene>
    <name evidence="1" type="ORF">MAE02_36960</name>
</gene>
<sequence length="101" mass="11541">MGVLIMRKDGKYSPDNRYEAKLTSVAHARFDIRPRRLLSREDAAFYIGVSPTTFDRLVADGRMPKSCQVYSRVLWDIHKLDIAVDLISDPEEATSGREIEL</sequence>
<evidence type="ECO:0000313" key="1">
    <source>
        <dbReference type="EMBL" id="GEO16000.1"/>
    </source>
</evidence>
<accession>A0A512BVN7</accession>
<evidence type="ECO:0000313" key="2">
    <source>
        <dbReference type="Proteomes" id="UP000321085"/>
    </source>
</evidence>
<reference evidence="1 2" key="1">
    <citation type="submission" date="2019-07" db="EMBL/GenBank/DDBJ databases">
        <title>Whole genome shotgun sequence of Microvirga aerophila NBRC 106136.</title>
        <authorList>
            <person name="Hosoyama A."/>
            <person name="Uohara A."/>
            <person name="Ohji S."/>
            <person name="Ichikawa N."/>
        </authorList>
    </citation>
    <scope>NUCLEOTIDE SEQUENCE [LARGE SCALE GENOMIC DNA]</scope>
    <source>
        <strain evidence="1 2">NBRC 106136</strain>
    </source>
</reference>
<proteinExistence type="predicted"/>
<dbReference type="Proteomes" id="UP000321085">
    <property type="component" value="Unassembled WGS sequence"/>
</dbReference>
<dbReference type="RefSeq" id="WP_246690443.1">
    <property type="nucleotide sequence ID" value="NZ_BJYU01000052.1"/>
</dbReference>
<protein>
    <submittedName>
        <fullName evidence="1">Uncharacterized protein</fullName>
    </submittedName>
</protein>
<dbReference type="EMBL" id="BJYU01000052">
    <property type="protein sequence ID" value="GEO16000.1"/>
    <property type="molecule type" value="Genomic_DNA"/>
</dbReference>
<organism evidence="1 2">
    <name type="scientific">Microvirga aerophila</name>
    <dbReference type="NCBI Taxonomy" id="670291"/>
    <lineage>
        <taxon>Bacteria</taxon>
        <taxon>Pseudomonadati</taxon>
        <taxon>Pseudomonadota</taxon>
        <taxon>Alphaproteobacteria</taxon>
        <taxon>Hyphomicrobiales</taxon>
        <taxon>Methylobacteriaceae</taxon>
        <taxon>Microvirga</taxon>
    </lineage>
</organism>
<keyword evidence="2" id="KW-1185">Reference proteome</keyword>
<dbReference type="AlphaFoldDB" id="A0A512BVN7"/>
<comment type="caution">
    <text evidence="1">The sequence shown here is derived from an EMBL/GenBank/DDBJ whole genome shotgun (WGS) entry which is preliminary data.</text>
</comment>